<gene>
    <name evidence="2" type="ORF">ALEPTO_LOCUS6215</name>
</gene>
<accession>A0A9N9B9J9</accession>
<feature type="compositionally biased region" description="Polar residues" evidence="1">
    <location>
        <begin position="127"/>
        <end position="138"/>
    </location>
</feature>
<dbReference type="Proteomes" id="UP000789508">
    <property type="component" value="Unassembled WGS sequence"/>
</dbReference>
<sequence>MNSSNKNISMLILFTLLIFGVVLNTTTFALAIKEKRGSITCESLFKTNECSVCQQTVHNIKHHSDSSLKDCFALYDVNTERAYRLLISDLDSTCQSECDTQIIQDLNTKIQTDCKDELTQFVENLMNPDNDTAPSTDVTEVGTDDNDDSPIYEVAADITESAGNLWMLIYSIIPLHQSLCAKNSTGGYYVIEVETDAADYVFQLSDGQFTKAIVNFVPPDAQVIYGPFTGDQIYTTLPKELLCSDPYQNISKPWIDYTKSNNTLFVDALQTYVSDIMAPIIGNSTNLCVNSNDVVENN</sequence>
<evidence type="ECO:0000313" key="3">
    <source>
        <dbReference type="Proteomes" id="UP000789508"/>
    </source>
</evidence>
<protein>
    <submittedName>
        <fullName evidence="2">4042_t:CDS:1</fullName>
    </submittedName>
</protein>
<proteinExistence type="predicted"/>
<reference evidence="2" key="1">
    <citation type="submission" date="2021-06" db="EMBL/GenBank/DDBJ databases">
        <authorList>
            <person name="Kallberg Y."/>
            <person name="Tangrot J."/>
            <person name="Rosling A."/>
        </authorList>
    </citation>
    <scope>NUCLEOTIDE SEQUENCE</scope>
    <source>
        <strain evidence="2">FL130A</strain>
    </source>
</reference>
<feature type="region of interest" description="Disordered" evidence="1">
    <location>
        <begin position="126"/>
        <end position="146"/>
    </location>
</feature>
<evidence type="ECO:0000256" key="1">
    <source>
        <dbReference type="SAM" id="MobiDB-lite"/>
    </source>
</evidence>
<organism evidence="2 3">
    <name type="scientific">Ambispora leptoticha</name>
    <dbReference type="NCBI Taxonomy" id="144679"/>
    <lineage>
        <taxon>Eukaryota</taxon>
        <taxon>Fungi</taxon>
        <taxon>Fungi incertae sedis</taxon>
        <taxon>Mucoromycota</taxon>
        <taxon>Glomeromycotina</taxon>
        <taxon>Glomeromycetes</taxon>
        <taxon>Archaeosporales</taxon>
        <taxon>Ambisporaceae</taxon>
        <taxon>Ambispora</taxon>
    </lineage>
</organism>
<dbReference type="EMBL" id="CAJVPS010002034">
    <property type="protein sequence ID" value="CAG8558139.1"/>
    <property type="molecule type" value="Genomic_DNA"/>
</dbReference>
<name>A0A9N9B9J9_9GLOM</name>
<dbReference type="AlphaFoldDB" id="A0A9N9B9J9"/>
<comment type="caution">
    <text evidence="2">The sequence shown here is derived from an EMBL/GenBank/DDBJ whole genome shotgun (WGS) entry which is preliminary data.</text>
</comment>
<evidence type="ECO:0000313" key="2">
    <source>
        <dbReference type="EMBL" id="CAG8558139.1"/>
    </source>
</evidence>
<keyword evidence="3" id="KW-1185">Reference proteome</keyword>
<dbReference type="OrthoDB" id="2536450at2759"/>